<evidence type="ECO:0008006" key="3">
    <source>
        <dbReference type="Google" id="ProtNLM"/>
    </source>
</evidence>
<evidence type="ECO:0000313" key="2">
    <source>
        <dbReference type="Proteomes" id="UP001596047"/>
    </source>
</evidence>
<protein>
    <recommendedName>
        <fullName evidence="3">RNase H type-1 domain-containing protein</fullName>
    </recommendedName>
</protein>
<dbReference type="Proteomes" id="UP001596047">
    <property type="component" value="Unassembled WGS sequence"/>
</dbReference>
<reference evidence="2" key="1">
    <citation type="journal article" date="2019" name="Int. J. Syst. Evol. Microbiol.">
        <title>The Global Catalogue of Microorganisms (GCM) 10K type strain sequencing project: providing services to taxonomists for standard genome sequencing and annotation.</title>
        <authorList>
            <consortium name="The Broad Institute Genomics Platform"/>
            <consortium name="The Broad Institute Genome Sequencing Center for Infectious Disease"/>
            <person name="Wu L."/>
            <person name="Ma J."/>
        </authorList>
    </citation>
    <scope>NUCLEOTIDE SEQUENCE [LARGE SCALE GENOMIC DNA]</scope>
    <source>
        <strain evidence="2">CGMCC 1.3240</strain>
    </source>
</reference>
<accession>A0ABW0W793</accession>
<name>A0ABW0W793_9BACL</name>
<sequence length="175" mass="19607">MDNNMDKLIMQAYATPPVRANIVNKGMISLYCDYSGCTDQNAHGVACCFVYNRTILVRAKNLNQHYDGGSDFGELQAIVFSLQILTEALIAHQMSTVPKFAVVFTDCHGITKILAKTIFHNPYYEEVRNEILASLSGLQAMFPEIQVRVTYISNHKKNNPLHKMAHNAARKSIGK</sequence>
<gene>
    <name evidence="1" type="ORF">ACFPYJ_31525</name>
</gene>
<dbReference type="SUPFAM" id="SSF53098">
    <property type="entry name" value="Ribonuclease H-like"/>
    <property type="match status" value="1"/>
</dbReference>
<evidence type="ECO:0000313" key="1">
    <source>
        <dbReference type="EMBL" id="MFC5653573.1"/>
    </source>
</evidence>
<comment type="caution">
    <text evidence="1">The sequence shown here is derived from an EMBL/GenBank/DDBJ whole genome shotgun (WGS) entry which is preliminary data.</text>
</comment>
<dbReference type="RefSeq" id="WP_379192270.1">
    <property type="nucleotide sequence ID" value="NZ_JBHSOW010000130.1"/>
</dbReference>
<proteinExistence type="predicted"/>
<dbReference type="EMBL" id="JBHSOW010000130">
    <property type="protein sequence ID" value="MFC5653573.1"/>
    <property type="molecule type" value="Genomic_DNA"/>
</dbReference>
<dbReference type="InterPro" id="IPR012337">
    <property type="entry name" value="RNaseH-like_sf"/>
</dbReference>
<keyword evidence="2" id="KW-1185">Reference proteome</keyword>
<organism evidence="1 2">
    <name type="scientific">Paenibacillus solisilvae</name>
    <dbReference type="NCBI Taxonomy" id="2486751"/>
    <lineage>
        <taxon>Bacteria</taxon>
        <taxon>Bacillati</taxon>
        <taxon>Bacillota</taxon>
        <taxon>Bacilli</taxon>
        <taxon>Bacillales</taxon>
        <taxon>Paenibacillaceae</taxon>
        <taxon>Paenibacillus</taxon>
    </lineage>
</organism>